<dbReference type="PANTHER" id="PTHR48103">
    <property type="entry name" value="MIDASIN-RELATED"/>
    <property type="match status" value="1"/>
</dbReference>
<dbReference type="InterPro" id="IPR036465">
    <property type="entry name" value="vWFA_dom_sf"/>
</dbReference>
<protein>
    <recommendedName>
        <fullName evidence="4">VWFA domain-containing protein</fullName>
    </recommendedName>
</protein>
<feature type="compositionally biased region" description="Basic and acidic residues" evidence="3">
    <location>
        <begin position="1387"/>
        <end position="1399"/>
    </location>
</feature>
<keyword evidence="6" id="KW-1185">Reference proteome</keyword>
<gene>
    <name evidence="5" type="ORF">GSOID_T00016286001</name>
</gene>
<sequence>LRQMPTIDPVVEANIDQGICQDVDTYYNDVSDALTFIRENTGIVSFSRESLMDNRRSQLQDRLNILATKVGERAGHDEYIKLRKVIVDFIENAVIPVDVDMQINENLITTCRGFLTILHGFVWYPDIIIPISDLVTRLIYFLKKYLAKNKSESKHEEYQSLESKDRSFEPIIEASLVRFDQAQIFEHEQLLTTVSSFVNEWSEKKEEIEARKAEEESQFKFKNIDLGQSVEEQIEEEDQEYHEFFQSDSEFKSEAEGPKVTKECELENFAKIVNVFLRKDLSVDSSCRTENKFELLRIFKNPKELATVDSDLVGRLIKDKHHFDEIDVFVDSDYDVYRRSNPKEAASVCAPLRALGDRVAELEIQFDDHPTLVSIRKMAEKVLELPLFAPVISLCTGIEMVLSRVNDWHQNAPKRLSLQAETDSLWNMVVEWRKRELHQWKAILETSICLEAQKSNHLFPEIWRVATQESLENIRLMCTSFLTTANCANFARRISLLRRVSQILRIEMAEQTVVIENICDFYQQFMPNVLKQTNAVKNSIEKELKEFVAIQRWKDINFYARKEAATKIRRQLFKFVKKLKESLVDKTAVDLFKIDHESLRLPIIQNVELRQLFKFVKKLKESLVDKTAVDLFKIDHESLRLPIIQNVELLSPQESIPVKFEFEGDVLSQHPKLIPKMNNYSISVSSSFEQFNKTFTAEITETTLDIKERFDKLASETQSIPSDGDREKRIKTVKSLLTKKRRALFDLFSVAKESGLSFKRGLNRAKEETMISDWFYIKNSVNCNAKNRIIQKLLDVDGAKKCPDKAVSRNESDRLIGYTFHLASVTKTILQNANRLQSQVHRLERMYKIAETGIFMDLEAHYGVLSAKLTDCIFAIADLLLYLDCVPDEIDSHRWDCDLNIPALGKMSKSEFNEIKEFLSILRKTFESLKGRIGSLETDNNVSRADEVNNLMSKAEASCHHQAFTQITKIVDANNHYQNGGIRDMHIFVEAIKTLQQSIKLVQNEITSQTQLIQSHDITPLNKFFAQTTFAFQNLVKIHSEAKSSEKLFQNQAVLANMLDSFIIPDREFADFYSVYSQIIGKSEEFTIFITKIIHPYIELAKSMISHFNKMEIYNFGLLDQLSTISYLVLSRGFCLPEDIADDVLEQEGEEIGGGGAGGGQAGTDDVTEEFEEEDLDDPLPGDSKADKNDKDQERGEGIELDNGMDDADDVEDVEDQDDQDAQEEEEEPLEDEMGDLGDDNLADKMDEKVWGDEDDRDEVEESNDNREEDGKGDERDQTQELQAKDDGLADGADNEKDEDLPEPPGQTQENEQPSDDENAQDEEGNQDESEFNAEEQAQPPPEDFETEAPDLDDVDFEEKNDGDEKDEDGKQDDDGIELDDALPEDDLNKEISAPRKGETPMAENQQNHERAAETCEATDMEQDNGDNTGGEEASGDQTGASENKSDGTKGNQQTQVERPKPRHGDEKSSDSAELEKHETKEKESEVDAEQETGTEFERDSTAQKEVIDEAEEGTREKIERMELEDSDKDVQKEEPMDVDHDENSKLESKTGDKIDDEKIKHSEENNPEEPIKEDIEMKKQLEKNNVIMTNHCNLPFDKMGNLEEMDRHALEVISMKPAGQEAQLAWRELNMLQSSQAQRLAEQLRLILEPKKASALKGDYRTGKRLNMRKVIPYIASQFQKDRIWLRRTKPRNRNHQIVLALDDSESMIDNKSKKLAFESLALVSSALKLIEIKNLGVFRFGAETESILQLGDELNDVVGGNIISRCTFEQQATDMVKMLDFARRSFSEADSEGVASKLLIVITDAQGIFKEGRAAVADQVKQARQRGMMVMLVVVDNAEKSITEIKSAKFVDGKVTWKSYLDDFPFPYYIILRNLERLPEVLAGALRQWFEILESES</sequence>
<dbReference type="GO" id="GO:0005524">
    <property type="term" value="F:ATP binding"/>
    <property type="evidence" value="ECO:0007669"/>
    <property type="project" value="UniProtKB-KW"/>
</dbReference>
<dbReference type="InterPro" id="IPR002035">
    <property type="entry name" value="VWF_A"/>
</dbReference>
<feature type="non-terminal residue" evidence="5">
    <location>
        <position position="1"/>
    </location>
</feature>
<dbReference type="EMBL" id="FN653789">
    <property type="protein sequence ID" value="CBY15988.1"/>
    <property type="molecule type" value="Genomic_DNA"/>
</dbReference>
<dbReference type="InParanoid" id="E4Y294"/>
<evidence type="ECO:0000313" key="5">
    <source>
        <dbReference type="EMBL" id="CBY15988.1"/>
    </source>
</evidence>
<dbReference type="GO" id="GO:0000055">
    <property type="term" value="P:ribosomal large subunit export from nucleus"/>
    <property type="evidence" value="ECO:0007669"/>
    <property type="project" value="TreeGrafter"/>
</dbReference>
<feature type="compositionally biased region" description="Polar residues" evidence="3">
    <location>
        <begin position="1436"/>
        <end position="1457"/>
    </location>
</feature>
<feature type="compositionally biased region" description="Acidic residues" evidence="3">
    <location>
        <begin position="1313"/>
        <end position="1334"/>
    </location>
</feature>
<dbReference type="SUPFAM" id="SSF53300">
    <property type="entry name" value="vWA-like"/>
    <property type="match status" value="1"/>
</dbReference>
<feature type="compositionally biased region" description="Acidic residues" evidence="3">
    <location>
        <begin position="1166"/>
        <end position="1180"/>
    </location>
</feature>
<dbReference type="Gene3D" id="3.40.50.410">
    <property type="entry name" value="von Willebrand factor, type A domain"/>
    <property type="match status" value="1"/>
</dbReference>
<evidence type="ECO:0000256" key="1">
    <source>
        <dbReference type="ARBA" id="ARBA00022741"/>
    </source>
</evidence>
<name>E4Y294_OIKDI</name>
<dbReference type="GO" id="GO:0005634">
    <property type="term" value="C:nucleus"/>
    <property type="evidence" value="ECO:0007669"/>
    <property type="project" value="TreeGrafter"/>
</dbReference>
<reference evidence="5" key="1">
    <citation type="journal article" date="2010" name="Science">
        <title>Plasticity of animal genome architecture unmasked by rapid evolution of a pelagic tunicate.</title>
        <authorList>
            <person name="Denoeud F."/>
            <person name="Henriet S."/>
            <person name="Mungpakdee S."/>
            <person name="Aury J.M."/>
            <person name="Da Silva C."/>
            <person name="Brinkmann H."/>
            <person name="Mikhaleva J."/>
            <person name="Olsen L.C."/>
            <person name="Jubin C."/>
            <person name="Canestro C."/>
            <person name="Bouquet J.M."/>
            <person name="Danks G."/>
            <person name="Poulain J."/>
            <person name="Campsteijn C."/>
            <person name="Adamski M."/>
            <person name="Cross I."/>
            <person name="Yadetie F."/>
            <person name="Muffato M."/>
            <person name="Louis A."/>
            <person name="Butcher S."/>
            <person name="Tsagkogeorga G."/>
            <person name="Konrad A."/>
            <person name="Singh S."/>
            <person name="Jensen M.F."/>
            <person name="Cong E.H."/>
            <person name="Eikeseth-Otteraa H."/>
            <person name="Noel B."/>
            <person name="Anthouard V."/>
            <person name="Porcel B.M."/>
            <person name="Kachouri-Lafond R."/>
            <person name="Nishino A."/>
            <person name="Ugolini M."/>
            <person name="Chourrout P."/>
            <person name="Nishida H."/>
            <person name="Aasland R."/>
            <person name="Huzurbazar S."/>
            <person name="Westhof E."/>
            <person name="Delsuc F."/>
            <person name="Lehrach H."/>
            <person name="Reinhardt R."/>
            <person name="Weissenbach J."/>
            <person name="Roy S.W."/>
            <person name="Artiguenave F."/>
            <person name="Postlethwait J.H."/>
            <person name="Manak J.R."/>
            <person name="Thompson E.M."/>
            <person name="Jaillon O."/>
            <person name="Du Pasquier L."/>
            <person name="Boudinot P."/>
            <person name="Liberles D.A."/>
            <person name="Volff J.N."/>
            <person name="Philippe H."/>
            <person name="Lenhard B."/>
            <person name="Roest Crollius H."/>
            <person name="Wincker P."/>
            <person name="Chourrout D."/>
        </authorList>
    </citation>
    <scope>NUCLEOTIDE SEQUENCE [LARGE SCALE GENOMIC DNA]</scope>
</reference>
<feature type="compositionally biased region" description="Basic and acidic residues" evidence="3">
    <location>
        <begin position="1264"/>
        <end position="1288"/>
    </location>
</feature>
<dbReference type="GO" id="GO:0000027">
    <property type="term" value="P:ribosomal large subunit assembly"/>
    <property type="evidence" value="ECO:0007669"/>
    <property type="project" value="TreeGrafter"/>
</dbReference>
<dbReference type="OrthoDB" id="422220at2759"/>
<evidence type="ECO:0000259" key="4">
    <source>
        <dbReference type="PROSITE" id="PS50234"/>
    </source>
</evidence>
<evidence type="ECO:0000313" key="6">
    <source>
        <dbReference type="Proteomes" id="UP000001307"/>
    </source>
</evidence>
<feature type="compositionally biased region" description="Basic and acidic residues" evidence="3">
    <location>
        <begin position="1496"/>
        <end position="1574"/>
    </location>
</feature>
<feature type="compositionally biased region" description="Basic and acidic residues" evidence="3">
    <location>
        <begin position="1242"/>
        <end position="1252"/>
    </location>
</feature>
<dbReference type="Proteomes" id="UP000001307">
    <property type="component" value="Unassembled WGS sequence"/>
</dbReference>
<dbReference type="GO" id="GO:0030687">
    <property type="term" value="C:preribosome, large subunit precursor"/>
    <property type="evidence" value="ECO:0007669"/>
    <property type="project" value="TreeGrafter"/>
</dbReference>
<organism evidence="5">
    <name type="scientific">Oikopleura dioica</name>
    <name type="common">Tunicate</name>
    <dbReference type="NCBI Taxonomy" id="34765"/>
    <lineage>
        <taxon>Eukaryota</taxon>
        <taxon>Metazoa</taxon>
        <taxon>Chordata</taxon>
        <taxon>Tunicata</taxon>
        <taxon>Appendicularia</taxon>
        <taxon>Copelata</taxon>
        <taxon>Oikopleuridae</taxon>
        <taxon>Oikopleura</taxon>
    </lineage>
</organism>
<keyword evidence="1" id="KW-0547">Nucleotide-binding</keyword>
<evidence type="ECO:0000256" key="2">
    <source>
        <dbReference type="ARBA" id="ARBA00022840"/>
    </source>
</evidence>
<feature type="domain" description="VWFA" evidence="4">
    <location>
        <begin position="1698"/>
        <end position="1888"/>
    </location>
</feature>
<proteinExistence type="predicted"/>
<feature type="compositionally biased region" description="Acidic residues" evidence="3">
    <location>
        <begin position="1253"/>
        <end position="1263"/>
    </location>
</feature>
<feature type="compositionally biased region" description="Gly residues" evidence="3">
    <location>
        <begin position="1152"/>
        <end position="1162"/>
    </location>
</feature>
<feature type="compositionally biased region" description="Acidic residues" evidence="3">
    <location>
        <begin position="1343"/>
        <end position="1386"/>
    </location>
</feature>
<dbReference type="PANTHER" id="PTHR48103:SF2">
    <property type="entry name" value="MIDASIN"/>
    <property type="match status" value="1"/>
</dbReference>
<accession>E4Y294</accession>
<evidence type="ECO:0000256" key="3">
    <source>
        <dbReference type="SAM" id="MobiDB-lite"/>
    </source>
</evidence>
<feature type="region of interest" description="Disordered" evidence="3">
    <location>
        <begin position="1149"/>
        <end position="1574"/>
    </location>
</feature>
<dbReference type="PROSITE" id="PS50234">
    <property type="entry name" value="VWFA"/>
    <property type="match status" value="1"/>
</dbReference>
<keyword evidence="2" id="KW-0067">ATP-binding</keyword>
<feature type="compositionally biased region" description="Basic and acidic residues" evidence="3">
    <location>
        <begin position="1184"/>
        <end position="1198"/>
    </location>
</feature>
<feature type="compositionally biased region" description="Basic and acidic residues" evidence="3">
    <location>
        <begin position="1458"/>
        <end position="1486"/>
    </location>
</feature>
<feature type="compositionally biased region" description="Acidic residues" evidence="3">
    <location>
        <begin position="1199"/>
        <end position="1241"/>
    </location>
</feature>